<protein>
    <submittedName>
        <fullName evidence="1">Acetamidase/formamidase family protein</fullName>
    </submittedName>
</protein>
<proteinExistence type="predicted"/>
<dbReference type="RefSeq" id="WP_318750179.1">
    <property type="nucleotide sequence ID" value="NZ_CP132508.1"/>
</dbReference>
<evidence type="ECO:0000313" key="2">
    <source>
        <dbReference type="Proteomes" id="UP001304683"/>
    </source>
</evidence>
<dbReference type="SUPFAM" id="SSF141130">
    <property type="entry name" value="Acetamidase/Formamidase-like"/>
    <property type="match status" value="1"/>
</dbReference>
<dbReference type="Pfam" id="PF03069">
    <property type="entry name" value="FmdA_AmdA"/>
    <property type="match status" value="1"/>
</dbReference>
<organism evidence="1 2">
    <name type="scientific">Thermaerobacter composti</name>
    <dbReference type="NCBI Taxonomy" id="554949"/>
    <lineage>
        <taxon>Bacteria</taxon>
        <taxon>Bacillati</taxon>
        <taxon>Bacillota</taxon>
        <taxon>Clostridia</taxon>
        <taxon>Eubacteriales</taxon>
        <taxon>Clostridiales Family XVII. Incertae Sedis</taxon>
        <taxon>Thermaerobacter</taxon>
    </lineage>
</organism>
<dbReference type="PANTHER" id="PTHR31891">
    <property type="entry name" value="FORMAMIDASE C869.04-RELATED"/>
    <property type="match status" value="1"/>
</dbReference>
<gene>
    <name evidence="1" type="ORF">Q5761_08075</name>
</gene>
<dbReference type="Gene3D" id="3.10.28.20">
    <property type="entry name" value="Acetamidase/Formamidase-like domains"/>
    <property type="match status" value="1"/>
</dbReference>
<keyword evidence="2" id="KW-1185">Reference proteome</keyword>
<accession>A0ABZ0QLE8</accession>
<sequence length="60" mass="6709">MEATRKAVRAMIRYLGETYHLEPAEAYALASVAVDLKISEVVDAPNWLVSAFLPQSLFVR</sequence>
<dbReference type="EMBL" id="CP132508">
    <property type="protein sequence ID" value="WPD18329.1"/>
    <property type="molecule type" value="Genomic_DNA"/>
</dbReference>
<evidence type="ECO:0000313" key="1">
    <source>
        <dbReference type="EMBL" id="WPD18329.1"/>
    </source>
</evidence>
<name>A0ABZ0QLE8_9FIRM</name>
<dbReference type="PANTHER" id="PTHR31891:SF1">
    <property type="entry name" value="FORMAMIDASE C869.04-RELATED"/>
    <property type="match status" value="1"/>
</dbReference>
<dbReference type="Proteomes" id="UP001304683">
    <property type="component" value="Chromosome"/>
</dbReference>
<reference evidence="1 2" key="1">
    <citation type="submission" date="2023-08" db="EMBL/GenBank/DDBJ databases">
        <title>Genome sequence of Thermaerobacter compostii strain Ins1, a spore-forming filamentous bacterium isolated from a deep geothermal reservoir.</title>
        <authorList>
            <person name="Bregnard D."/>
            <person name="Gonzalez D."/>
            <person name="Junier P."/>
        </authorList>
    </citation>
    <scope>NUCLEOTIDE SEQUENCE [LARGE SCALE GENOMIC DNA]</scope>
    <source>
        <strain evidence="1 2">Ins1</strain>
    </source>
</reference>
<dbReference type="InterPro" id="IPR004304">
    <property type="entry name" value="FmdA_AmdA"/>
</dbReference>